<dbReference type="AlphaFoldDB" id="A0A183CZP4"/>
<dbReference type="EMBL" id="UYRT01002643">
    <property type="protein sequence ID" value="VDK31274.1"/>
    <property type="molecule type" value="Genomic_DNA"/>
</dbReference>
<evidence type="ECO:0000313" key="2">
    <source>
        <dbReference type="Proteomes" id="UP000271098"/>
    </source>
</evidence>
<keyword evidence="2" id="KW-1185">Reference proteome</keyword>
<name>A0A183CZP4_9BILA</name>
<dbReference type="WBParaSite" id="GPUH_0000194001-mRNA-1">
    <property type="protein sequence ID" value="GPUH_0000194001-mRNA-1"/>
    <property type="gene ID" value="GPUH_0000194001"/>
</dbReference>
<reference evidence="1 2" key="2">
    <citation type="submission" date="2018-11" db="EMBL/GenBank/DDBJ databases">
        <authorList>
            <consortium name="Pathogen Informatics"/>
        </authorList>
    </citation>
    <scope>NUCLEOTIDE SEQUENCE [LARGE SCALE GENOMIC DNA]</scope>
</reference>
<dbReference type="Gene3D" id="1.25.10.10">
    <property type="entry name" value="Leucine-rich Repeat Variant"/>
    <property type="match status" value="1"/>
</dbReference>
<accession>A0A183CZP4</accession>
<gene>
    <name evidence="1" type="ORF">GPUH_LOCUS1935</name>
</gene>
<protein>
    <submittedName>
        <fullName evidence="3">Importin N-terminal domain-containing protein</fullName>
    </submittedName>
</protein>
<organism evidence="3">
    <name type="scientific">Gongylonema pulchrum</name>
    <dbReference type="NCBI Taxonomy" id="637853"/>
    <lineage>
        <taxon>Eukaryota</taxon>
        <taxon>Metazoa</taxon>
        <taxon>Ecdysozoa</taxon>
        <taxon>Nematoda</taxon>
        <taxon>Chromadorea</taxon>
        <taxon>Rhabditida</taxon>
        <taxon>Spirurina</taxon>
        <taxon>Spiruromorpha</taxon>
        <taxon>Spiruroidea</taxon>
        <taxon>Gongylonematidae</taxon>
        <taxon>Gongylonema</taxon>
    </lineage>
</organism>
<evidence type="ECO:0000313" key="3">
    <source>
        <dbReference type="WBParaSite" id="GPUH_0000194001-mRNA-1"/>
    </source>
</evidence>
<dbReference type="InterPro" id="IPR011989">
    <property type="entry name" value="ARM-like"/>
</dbReference>
<sequence>MDAFRLALLEPTLNRIFCTTTAVVGRAPKGLETMQRLTNFLISANSDPIRIVACRAMANAAFHQWGRTLFTHDVATTVTAVAAQLLSPKPALQQTETEKIAELGPREDVLRVVLKMIDDISSFGDHTQDALIRLLQAIVTLMWGDASLIK</sequence>
<dbReference type="Proteomes" id="UP000271098">
    <property type="component" value="Unassembled WGS sequence"/>
</dbReference>
<evidence type="ECO:0000313" key="1">
    <source>
        <dbReference type="EMBL" id="VDK31274.1"/>
    </source>
</evidence>
<reference evidence="3" key="1">
    <citation type="submission" date="2016-06" db="UniProtKB">
        <authorList>
            <consortium name="WormBaseParasite"/>
        </authorList>
    </citation>
    <scope>IDENTIFICATION</scope>
</reference>
<proteinExistence type="predicted"/>
<dbReference type="OrthoDB" id="10265988at2759"/>